<accession>A0A0F9C0L8</accession>
<dbReference type="EMBL" id="LAZR01035361">
    <property type="protein sequence ID" value="KKL27720.1"/>
    <property type="molecule type" value="Genomic_DNA"/>
</dbReference>
<evidence type="ECO:0000313" key="1">
    <source>
        <dbReference type="EMBL" id="KKL27720.1"/>
    </source>
</evidence>
<sequence>MKPVDQSRISYEDGDCLRACIASVLELPLEDVPAYLNDDMGARYNEWLRRFNLSLLAIRLDPGIDVPAGYHLIEGPSRNGKDSHIAVGLNGKIVHDPDPTSRGEFKGGGNYWVFVTLDPARTLVPQLVEALEEAQGKLTPVEEEAHDWSNSERAWYCRMKIARILSKEGE</sequence>
<protein>
    <submittedName>
        <fullName evidence="1">Uncharacterized protein</fullName>
    </submittedName>
</protein>
<organism evidence="1">
    <name type="scientific">marine sediment metagenome</name>
    <dbReference type="NCBI Taxonomy" id="412755"/>
    <lineage>
        <taxon>unclassified sequences</taxon>
        <taxon>metagenomes</taxon>
        <taxon>ecological metagenomes</taxon>
    </lineage>
</organism>
<gene>
    <name evidence="1" type="ORF">LCGC14_2382330</name>
</gene>
<proteinExistence type="predicted"/>
<dbReference type="AlphaFoldDB" id="A0A0F9C0L8"/>
<name>A0A0F9C0L8_9ZZZZ</name>
<reference evidence="1" key="1">
    <citation type="journal article" date="2015" name="Nature">
        <title>Complex archaea that bridge the gap between prokaryotes and eukaryotes.</title>
        <authorList>
            <person name="Spang A."/>
            <person name="Saw J.H."/>
            <person name="Jorgensen S.L."/>
            <person name="Zaremba-Niedzwiedzka K."/>
            <person name="Martijn J."/>
            <person name="Lind A.E."/>
            <person name="van Eijk R."/>
            <person name="Schleper C."/>
            <person name="Guy L."/>
            <person name="Ettema T.J."/>
        </authorList>
    </citation>
    <scope>NUCLEOTIDE SEQUENCE</scope>
</reference>
<comment type="caution">
    <text evidence="1">The sequence shown here is derived from an EMBL/GenBank/DDBJ whole genome shotgun (WGS) entry which is preliminary data.</text>
</comment>